<dbReference type="Pfam" id="PF13238">
    <property type="entry name" value="AAA_18"/>
    <property type="match status" value="1"/>
</dbReference>
<dbReference type="InterPro" id="IPR027417">
    <property type="entry name" value="P-loop_NTPase"/>
</dbReference>
<dbReference type="RefSeq" id="WP_345508982.1">
    <property type="nucleotide sequence ID" value="NZ_BAABIW010000027.1"/>
</dbReference>
<sequence>MPSRAVLVLTGPPAVGKSTTAHALAAARERCAVVDVDDVRQLVVSGGAAPWDGAEGLRQQRLGVVNACALASTFAAADIDVVVADVLTPATVGTYRALLEDVVVVHLTVTLEEAWRRAATRTVWLTDDEFVALHRADAATGLGADHALDVTGLALTEQVAAVDALWAEPRRHAPPRSGTMEPDER</sequence>
<organism evidence="1 2">
    <name type="scientific">Terrabacter aeriphilus</name>
    <dbReference type="NCBI Taxonomy" id="515662"/>
    <lineage>
        <taxon>Bacteria</taxon>
        <taxon>Bacillati</taxon>
        <taxon>Actinomycetota</taxon>
        <taxon>Actinomycetes</taxon>
        <taxon>Micrococcales</taxon>
        <taxon>Intrasporangiaceae</taxon>
        <taxon>Terrabacter</taxon>
    </lineage>
</organism>
<keyword evidence="2" id="KW-1185">Reference proteome</keyword>
<reference evidence="2" key="1">
    <citation type="journal article" date="2019" name="Int. J. Syst. Evol. Microbiol.">
        <title>The Global Catalogue of Microorganisms (GCM) 10K type strain sequencing project: providing services to taxonomists for standard genome sequencing and annotation.</title>
        <authorList>
            <consortium name="The Broad Institute Genomics Platform"/>
            <consortium name="The Broad Institute Genome Sequencing Center for Infectious Disease"/>
            <person name="Wu L."/>
            <person name="Ma J."/>
        </authorList>
    </citation>
    <scope>NUCLEOTIDE SEQUENCE [LARGE SCALE GENOMIC DNA]</scope>
    <source>
        <strain evidence="2">JCM 17687</strain>
    </source>
</reference>
<name>A0ABP9JLA9_9MICO</name>
<evidence type="ECO:0000313" key="1">
    <source>
        <dbReference type="EMBL" id="GAA5035194.1"/>
    </source>
</evidence>
<protein>
    <recommendedName>
        <fullName evidence="3">AAA domain-containing protein</fullName>
    </recommendedName>
</protein>
<gene>
    <name evidence="1" type="ORF">GCM10023258_36800</name>
</gene>
<dbReference type="Gene3D" id="3.40.50.300">
    <property type="entry name" value="P-loop containing nucleotide triphosphate hydrolases"/>
    <property type="match status" value="1"/>
</dbReference>
<comment type="caution">
    <text evidence="1">The sequence shown here is derived from an EMBL/GenBank/DDBJ whole genome shotgun (WGS) entry which is preliminary data.</text>
</comment>
<accession>A0ABP9JLA9</accession>
<evidence type="ECO:0000313" key="2">
    <source>
        <dbReference type="Proteomes" id="UP001500427"/>
    </source>
</evidence>
<evidence type="ECO:0008006" key="3">
    <source>
        <dbReference type="Google" id="ProtNLM"/>
    </source>
</evidence>
<dbReference type="Proteomes" id="UP001500427">
    <property type="component" value="Unassembled WGS sequence"/>
</dbReference>
<dbReference type="EMBL" id="BAABIW010000027">
    <property type="protein sequence ID" value="GAA5035194.1"/>
    <property type="molecule type" value="Genomic_DNA"/>
</dbReference>
<dbReference type="SUPFAM" id="SSF52540">
    <property type="entry name" value="P-loop containing nucleoside triphosphate hydrolases"/>
    <property type="match status" value="1"/>
</dbReference>
<proteinExistence type="predicted"/>